<protein>
    <recommendedName>
        <fullName evidence="4">DUF5590 domain-containing protein</fullName>
    </recommendedName>
</protein>
<dbReference type="Proteomes" id="UP000195305">
    <property type="component" value="Unassembled WGS sequence"/>
</dbReference>
<gene>
    <name evidence="2" type="ORF">B5E75_06290</name>
</gene>
<dbReference type="RefSeq" id="WP_087357923.1">
    <property type="nucleotide sequence ID" value="NZ_NFLJ01000015.1"/>
</dbReference>
<feature type="transmembrane region" description="Helical" evidence="1">
    <location>
        <begin position="6"/>
        <end position="26"/>
    </location>
</feature>
<evidence type="ECO:0000256" key="1">
    <source>
        <dbReference type="SAM" id="Phobius"/>
    </source>
</evidence>
<dbReference type="EMBL" id="NFLJ01000015">
    <property type="protein sequence ID" value="OUQ34582.1"/>
    <property type="molecule type" value="Genomic_DNA"/>
</dbReference>
<comment type="caution">
    <text evidence="2">The sequence shown here is derived from an EMBL/GenBank/DDBJ whole genome shotgun (WGS) entry which is preliminary data.</text>
</comment>
<proteinExistence type="predicted"/>
<keyword evidence="1" id="KW-0812">Transmembrane</keyword>
<dbReference type="AlphaFoldDB" id="A0A1Y4T060"/>
<keyword evidence="3" id="KW-1185">Reference proteome</keyword>
<name>A0A1Y4T060_9FIRM</name>
<organism evidence="2 3">
    <name type="scientific">Massilimicrobiota timonensis</name>
    <dbReference type="NCBI Taxonomy" id="1776392"/>
    <lineage>
        <taxon>Bacteria</taxon>
        <taxon>Bacillati</taxon>
        <taxon>Bacillota</taxon>
        <taxon>Erysipelotrichia</taxon>
        <taxon>Erysipelotrichales</taxon>
        <taxon>Erysipelotrichaceae</taxon>
        <taxon>Massilimicrobiota</taxon>
    </lineage>
</organism>
<evidence type="ECO:0000313" key="3">
    <source>
        <dbReference type="Proteomes" id="UP000195305"/>
    </source>
</evidence>
<keyword evidence="1" id="KW-1133">Transmembrane helix</keyword>
<accession>A0A1Y4T060</accession>
<reference evidence="2 3" key="1">
    <citation type="journal article" date="2018" name="BMC Genomics">
        <title>Whole genome sequencing and function prediction of 133 gut anaerobes isolated from chicken caecum in pure cultures.</title>
        <authorList>
            <person name="Medvecky M."/>
            <person name="Cejkova D."/>
            <person name="Polansky O."/>
            <person name="Karasova D."/>
            <person name="Kubasova T."/>
            <person name="Cizek A."/>
            <person name="Rychlik I."/>
        </authorList>
    </citation>
    <scope>NUCLEOTIDE SEQUENCE [LARGE SCALE GENOMIC DNA]</scope>
    <source>
        <strain evidence="2 3">An13</strain>
    </source>
</reference>
<evidence type="ECO:0000313" key="2">
    <source>
        <dbReference type="EMBL" id="OUQ34582.1"/>
    </source>
</evidence>
<sequence length="157" mass="18607">MKKQTFIISVIVLVIILAVVSFYMLFVHIPYYQYHHGLDEIRNEICETNQYEYDDYFSEYRGKETYYIARVKISGVTSYVAYNKDLALVDTYQGSVADSKDVQQAIEQKYQIVIDDLEVGYENERFVYYGRYQEDESLLYVYYDLMSGEFIKAVRLG</sequence>
<dbReference type="OrthoDB" id="1654088at2"/>
<evidence type="ECO:0008006" key="4">
    <source>
        <dbReference type="Google" id="ProtNLM"/>
    </source>
</evidence>
<keyword evidence="1" id="KW-0472">Membrane</keyword>